<reference evidence="1 2" key="1">
    <citation type="submission" date="2023-06" db="EMBL/GenBank/DDBJ databases">
        <authorList>
            <person name="Ham H."/>
            <person name="Park D.S."/>
        </authorList>
    </citation>
    <scope>NUCLEOTIDE SEQUENCE [LARGE SCALE GENOMIC DNA]</scope>
    <source>
        <strain evidence="1 2">KACC 17005</strain>
    </source>
</reference>
<protein>
    <submittedName>
        <fullName evidence="1">Uncharacterized protein</fullName>
    </submittedName>
</protein>
<keyword evidence="2" id="KW-1185">Reference proteome</keyword>
<gene>
    <name evidence="1" type="ORF">QRO08_11530</name>
</gene>
<evidence type="ECO:0000313" key="1">
    <source>
        <dbReference type="EMBL" id="WIY51155.1"/>
    </source>
</evidence>
<organism evidence="1 2">
    <name type="scientific">Paracidovorax citrulli</name>
    <name type="common">Acidovorax citrulli</name>
    <dbReference type="NCBI Taxonomy" id="80869"/>
    <lineage>
        <taxon>Bacteria</taxon>
        <taxon>Pseudomonadati</taxon>
        <taxon>Pseudomonadota</taxon>
        <taxon>Betaproteobacteria</taxon>
        <taxon>Burkholderiales</taxon>
        <taxon>Comamonadaceae</taxon>
        <taxon>Paracidovorax</taxon>
    </lineage>
</organism>
<dbReference type="RefSeq" id="WP_041827448.1">
    <property type="nucleotide sequence ID" value="NZ_CP023687.1"/>
</dbReference>
<sequence length="83" mass="9228">MNLQSNIEFVTDLMQFSPKGPLVQAFIVNAIHSAAKQVAEEPDPMVFDSPAFDGKAWQDVAKEILQRMDEKYGPLPPDVVLPD</sequence>
<evidence type="ECO:0000313" key="2">
    <source>
        <dbReference type="Proteomes" id="UP001242732"/>
    </source>
</evidence>
<dbReference type="EMBL" id="CP127363">
    <property type="protein sequence ID" value="WIY51155.1"/>
    <property type="molecule type" value="Genomic_DNA"/>
</dbReference>
<proteinExistence type="predicted"/>
<accession>A0ABY9AWJ2</accession>
<dbReference type="Proteomes" id="UP001242732">
    <property type="component" value="Chromosome"/>
</dbReference>
<name>A0ABY9AWJ2_PARCI</name>